<proteinExistence type="predicted"/>
<protein>
    <submittedName>
        <fullName evidence="1">Uncharacterized protein</fullName>
    </submittedName>
</protein>
<accession>B9GCI2</accession>
<dbReference type="Proteomes" id="UP000007752">
    <property type="component" value="Chromosome 12"/>
</dbReference>
<dbReference type="EMBL" id="CM000149">
    <property type="protein sequence ID" value="EEE52989.1"/>
    <property type="molecule type" value="Genomic_DNA"/>
</dbReference>
<gene>
    <name evidence="1" type="ORF">OsJ_35664</name>
</gene>
<name>B9GCI2_ORYSJ</name>
<dbReference type="AlphaFoldDB" id="B9GCI2"/>
<organism evidence="1">
    <name type="scientific">Oryza sativa subsp. japonica</name>
    <name type="common">Rice</name>
    <dbReference type="NCBI Taxonomy" id="39947"/>
    <lineage>
        <taxon>Eukaryota</taxon>
        <taxon>Viridiplantae</taxon>
        <taxon>Streptophyta</taxon>
        <taxon>Embryophyta</taxon>
        <taxon>Tracheophyta</taxon>
        <taxon>Spermatophyta</taxon>
        <taxon>Magnoliopsida</taxon>
        <taxon>Liliopsida</taxon>
        <taxon>Poales</taxon>
        <taxon>Poaceae</taxon>
        <taxon>BOP clade</taxon>
        <taxon>Oryzoideae</taxon>
        <taxon>Oryzeae</taxon>
        <taxon>Oryzinae</taxon>
        <taxon>Oryza</taxon>
        <taxon>Oryza sativa</taxon>
    </lineage>
</organism>
<sequence length="181" mass="19402">MAEEEVAGAEGAGVGRWGSPSIWIWPQKGDAEEINAGSLAAMGSPGVEEWSGRGDVGMREDGLGPLLLRCFRIASVAHRSQAFLFFPRSRVYVILRWIARATGASTARAAESVATYGMCSSRLCEVWSRHSHGKWRGMTPVEMAVEGSDTKLCGGGGVRGVAGHDVEVAVELSDQAPRQQW</sequence>
<reference evidence="1" key="2">
    <citation type="submission" date="2008-12" db="EMBL/GenBank/DDBJ databases">
        <title>Improved gene annotation of the rice (Oryza sativa) genomes.</title>
        <authorList>
            <person name="Wang J."/>
            <person name="Li R."/>
            <person name="Fan W."/>
            <person name="Huang Q."/>
            <person name="Zhang J."/>
            <person name="Zhou Y."/>
            <person name="Hu Y."/>
            <person name="Zi S."/>
            <person name="Li J."/>
            <person name="Ni P."/>
            <person name="Zheng H."/>
            <person name="Zhang Y."/>
            <person name="Zhao M."/>
            <person name="Hao Q."/>
            <person name="McDermott J."/>
            <person name="Samudrala R."/>
            <person name="Kristiansen K."/>
            <person name="Wong G.K.-S."/>
        </authorList>
    </citation>
    <scope>NUCLEOTIDE SEQUENCE</scope>
</reference>
<reference evidence="1" key="1">
    <citation type="journal article" date="2005" name="PLoS Biol.">
        <title>The genomes of Oryza sativa: a history of duplications.</title>
        <authorList>
            <person name="Yu J."/>
            <person name="Wang J."/>
            <person name="Lin W."/>
            <person name="Li S."/>
            <person name="Li H."/>
            <person name="Zhou J."/>
            <person name="Ni P."/>
            <person name="Dong W."/>
            <person name="Hu S."/>
            <person name="Zeng C."/>
            <person name="Zhang J."/>
            <person name="Zhang Y."/>
            <person name="Li R."/>
            <person name="Xu Z."/>
            <person name="Li S."/>
            <person name="Li X."/>
            <person name="Zheng H."/>
            <person name="Cong L."/>
            <person name="Lin L."/>
            <person name="Yin J."/>
            <person name="Geng J."/>
            <person name="Li G."/>
            <person name="Shi J."/>
            <person name="Liu J."/>
            <person name="Lv H."/>
            <person name="Li J."/>
            <person name="Wang J."/>
            <person name="Deng Y."/>
            <person name="Ran L."/>
            <person name="Shi X."/>
            <person name="Wang X."/>
            <person name="Wu Q."/>
            <person name="Li C."/>
            <person name="Ren X."/>
            <person name="Wang J."/>
            <person name="Wang X."/>
            <person name="Li D."/>
            <person name="Liu D."/>
            <person name="Zhang X."/>
            <person name="Ji Z."/>
            <person name="Zhao W."/>
            <person name="Sun Y."/>
            <person name="Zhang Z."/>
            <person name="Bao J."/>
            <person name="Han Y."/>
            <person name="Dong L."/>
            <person name="Ji J."/>
            <person name="Chen P."/>
            <person name="Wu S."/>
            <person name="Liu J."/>
            <person name="Xiao Y."/>
            <person name="Bu D."/>
            <person name="Tan J."/>
            <person name="Yang L."/>
            <person name="Ye C."/>
            <person name="Zhang J."/>
            <person name="Xu J."/>
            <person name="Zhou Y."/>
            <person name="Yu Y."/>
            <person name="Zhang B."/>
            <person name="Zhuang S."/>
            <person name="Wei H."/>
            <person name="Liu B."/>
            <person name="Lei M."/>
            <person name="Yu H."/>
            <person name="Li Y."/>
            <person name="Xu H."/>
            <person name="Wei S."/>
            <person name="He X."/>
            <person name="Fang L."/>
            <person name="Zhang Z."/>
            <person name="Zhang Y."/>
            <person name="Huang X."/>
            <person name="Su Z."/>
            <person name="Tong W."/>
            <person name="Li J."/>
            <person name="Tong Z."/>
            <person name="Li S."/>
            <person name="Ye J."/>
            <person name="Wang L."/>
            <person name="Fang L."/>
            <person name="Lei T."/>
            <person name="Chen C."/>
            <person name="Chen H."/>
            <person name="Xu Z."/>
            <person name="Li H."/>
            <person name="Huang H."/>
            <person name="Zhang F."/>
            <person name="Xu H."/>
            <person name="Li N."/>
            <person name="Zhao C."/>
            <person name="Li S."/>
            <person name="Dong L."/>
            <person name="Huang Y."/>
            <person name="Li L."/>
            <person name="Xi Y."/>
            <person name="Qi Q."/>
            <person name="Li W."/>
            <person name="Zhang B."/>
            <person name="Hu W."/>
            <person name="Zhang Y."/>
            <person name="Tian X."/>
            <person name="Jiao Y."/>
            <person name="Liang X."/>
            <person name="Jin J."/>
            <person name="Gao L."/>
            <person name="Zheng W."/>
            <person name="Hao B."/>
            <person name="Liu S."/>
            <person name="Wang W."/>
            <person name="Yuan L."/>
            <person name="Cao M."/>
            <person name="McDermott J."/>
            <person name="Samudrala R."/>
            <person name="Wang J."/>
            <person name="Wong G.K."/>
            <person name="Yang H."/>
        </authorList>
    </citation>
    <scope>NUCLEOTIDE SEQUENCE [LARGE SCALE GENOMIC DNA]</scope>
</reference>
<evidence type="ECO:0000313" key="1">
    <source>
        <dbReference type="EMBL" id="EEE52989.1"/>
    </source>
</evidence>